<dbReference type="RefSeq" id="WP_286265126.1">
    <property type="nucleotide sequence ID" value="NZ_AP028056.1"/>
</dbReference>
<gene>
    <name evidence="1" type="ORF">brsh051_23040</name>
</gene>
<proteinExistence type="predicted"/>
<dbReference type="KEGG" id="broo:brsh051_23040"/>
<organism evidence="1 2">
    <name type="scientific">Brooklawnia propionicigenes</name>
    <dbReference type="NCBI Taxonomy" id="3041175"/>
    <lineage>
        <taxon>Bacteria</taxon>
        <taxon>Bacillati</taxon>
        <taxon>Actinomycetota</taxon>
        <taxon>Actinomycetes</taxon>
        <taxon>Propionibacteriales</taxon>
        <taxon>Propionibacteriaceae</taxon>
        <taxon>Brooklawnia</taxon>
    </lineage>
</organism>
<dbReference type="PANTHER" id="PTHR37807:SF3">
    <property type="entry name" value="OS07G0160300 PROTEIN"/>
    <property type="match status" value="1"/>
</dbReference>
<dbReference type="InterPro" id="IPR027417">
    <property type="entry name" value="P-loop_NTPase"/>
</dbReference>
<dbReference type="SUPFAM" id="SSF52540">
    <property type="entry name" value="P-loop containing nucleoside triphosphate hydrolases"/>
    <property type="match status" value="1"/>
</dbReference>
<protein>
    <recommendedName>
        <fullName evidence="3">Kinase</fullName>
    </recommendedName>
</protein>
<dbReference type="Gene3D" id="3.40.50.300">
    <property type="entry name" value="P-loop containing nucleotide triphosphate hydrolases"/>
    <property type="match status" value="1"/>
</dbReference>
<dbReference type="EMBL" id="AP028056">
    <property type="protein sequence ID" value="BEH03023.1"/>
    <property type="molecule type" value="Genomic_DNA"/>
</dbReference>
<evidence type="ECO:0000313" key="1">
    <source>
        <dbReference type="EMBL" id="BEH03023.1"/>
    </source>
</evidence>
<keyword evidence="2" id="KW-1185">Reference proteome</keyword>
<sequence>MALIAMAGLPGVGKSTIARGLAERFPGVLINVDDVASALVRAEFERSFATGLAGYLVAEQVARVNLALGSHVIVDAANSAGYARNIWTSLAREFGTELLFVEVVCTDLAAHAARLATRRLPAGQPRISFDDVVVAYAEAESWAAEPRWLVNTTEDVDHDQVFADVQAALRGY</sequence>
<name>A0AAN0KGZ1_9ACTN</name>
<dbReference type="Proteomes" id="UP001431656">
    <property type="component" value="Chromosome"/>
</dbReference>
<evidence type="ECO:0008006" key="3">
    <source>
        <dbReference type="Google" id="ProtNLM"/>
    </source>
</evidence>
<reference evidence="1" key="1">
    <citation type="journal article" date="2024" name="Int. J. Syst. Evol. Microbiol.">
        <title>Brooklawnia propionicigenes sp. nov., a facultatively anaerobic, propionate-producing bacterium isolated from a methanogenic reactor treating waste from cattle farms.</title>
        <authorList>
            <person name="Akita Y."/>
            <person name="Ueki A."/>
            <person name="Tonouchi A."/>
            <person name="Sugawara Y."/>
            <person name="Honma S."/>
            <person name="Kaku N."/>
            <person name="Ueki K."/>
        </authorList>
    </citation>
    <scope>NUCLEOTIDE SEQUENCE</scope>
    <source>
        <strain evidence="1">SH051</strain>
    </source>
</reference>
<dbReference type="Pfam" id="PF13671">
    <property type="entry name" value="AAA_33"/>
    <property type="match status" value="1"/>
</dbReference>
<dbReference type="PANTHER" id="PTHR37807">
    <property type="entry name" value="OS07G0160300 PROTEIN"/>
    <property type="match status" value="1"/>
</dbReference>
<dbReference type="AlphaFoldDB" id="A0AAN0KGZ1"/>
<evidence type="ECO:0000313" key="2">
    <source>
        <dbReference type="Proteomes" id="UP001431656"/>
    </source>
</evidence>
<accession>A0AAN0KGZ1</accession>